<dbReference type="eggNOG" id="COG1216">
    <property type="taxonomic scope" value="Bacteria"/>
</dbReference>
<organism evidence="2 3">
    <name type="scientific">Gordonia rhizosphera NBRC 16068</name>
    <dbReference type="NCBI Taxonomy" id="1108045"/>
    <lineage>
        <taxon>Bacteria</taxon>
        <taxon>Bacillati</taxon>
        <taxon>Actinomycetota</taxon>
        <taxon>Actinomycetes</taxon>
        <taxon>Mycobacteriales</taxon>
        <taxon>Gordoniaceae</taxon>
        <taxon>Gordonia</taxon>
    </lineage>
</organism>
<dbReference type="CDD" id="cd00761">
    <property type="entry name" value="Glyco_tranf_GTA_type"/>
    <property type="match status" value="1"/>
</dbReference>
<dbReference type="RefSeq" id="WP_006334668.1">
    <property type="nucleotide sequence ID" value="NZ_BAHC01000127.1"/>
</dbReference>
<dbReference type="Pfam" id="PF00535">
    <property type="entry name" value="Glycos_transf_2"/>
    <property type="match status" value="1"/>
</dbReference>
<dbReference type="EMBL" id="BAHC01000127">
    <property type="protein sequence ID" value="GAB91321.1"/>
    <property type="molecule type" value="Genomic_DNA"/>
</dbReference>
<gene>
    <name evidence="2" type="ORF">GORHZ_127_00020</name>
</gene>
<dbReference type="STRING" id="1108045.GORHZ_127_00020"/>
<dbReference type="SUPFAM" id="SSF53448">
    <property type="entry name" value="Nucleotide-diphospho-sugar transferases"/>
    <property type="match status" value="1"/>
</dbReference>
<dbReference type="Gene3D" id="3.90.550.10">
    <property type="entry name" value="Spore Coat Polysaccharide Biosynthesis Protein SpsA, Chain A"/>
    <property type="match status" value="1"/>
</dbReference>
<dbReference type="InterPro" id="IPR029044">
    <property type="entry name" value="Nucleotide-diphossugar_trans"/>
</dbReference>
<sequence length="307" mass="33578">MADPRISLVCSTIGRPLEFRRLLESVLESDIADQVEFILVDQSEGQECAAILRETAMPGPTKIYTSGRGASTGRNVGTIGATSPVIAYPDDNCWYGPTTLSAALALLDADQSIAGLSAKQVTRDGSPSMLRWLPHRTTVTRTNFLRTSICSTLFLRRLALPSPAPFDEGIGVGSSGLRGAGEESDLILRMLACGARIAYSPEIHVYQDDDRDDISDAFVEKMFRYGVGNGHLWRRHHLSRTLLCYQAARKLVGSAVRLGRGNRVHARADIAYLRGEFIGYFGRDVSRTDCTYRAGSVGRGFSGERSR</sequence>
<protein>
    <submittedName>
        <fullName evidence="2">Putative glycosyltransferase</fullName>
    </submittedName>
</protein>
<dbReference type="OrthoDB" id="5174363at2"/>
<evidence type="ECO:0000313" key="2">
    <source>
        <dbReference type="EMBL" id="GAB91321.1"/>
    </source>
</evidence>
<dbReference type="AlphaFoldDB" id="K6WC82"/>
<comment type="caution">
    <text evidence="2">The sequence shown here is derived from an EMBL/GenBank/DDBJ whole genome shotgun (WGS) entry which is preliminary data.</text>
</comment>
<name>K6WC82_9ACTN</name>
<accession>K6WC82</accession>
<keyword evidence="2" id="KW-0808">Transferase</keyword>
<reference evidence="2 3" key="1">
    <citation type="submission" date="2012-08" db="EMBL/GenBank/DDBJ databases">
        <title>Whole genome shotgun sequence of Gordonia rhizosphera NBRC 16068.</title>
        <authorList>
            <person name="Takarada H."/>
            <person name="Isaki S."/>
            <person name="Hosoyama A."/>
            <person name="Tsuchikane K."/>
            <person name="Katsumata H."/>
            <person name="Baba S."/>
            <person name="Ohji S."/>
            <person name="Yamazaki S."/>
            <person name="Fujita N."/>
        </authorList>
    </citation>
    <scope>NUCLEOTIDE SEQUENCE [LARGE SCALE GENOMIC DNA]</scope>
    <source>
        <strain evidence="2 3">NBRC 16068</strain>
    </source>
</reference>
<keyword evidence="3" id="KW-1185">Reference proteome</keyword>
<dbReference type="GO" id="GO:0016740">
    <property type="term" value="F:transferase activity"/>
    <property type="evidence" value="ECO:0007669"/>
    <property type="project" value="UniProtKB-KW"/>
</dbReference>
<evidence type="ECO:0000259" key="1">
    <source>
        <dbReference type="Pfam" id="PF00535"/>
    </source>
</evidence>
<evidence type="ECO:0000313" key="3">
    <source>
        <dbReference type="Proteomes" id="UP000008363"/>
    </source>
</evidence>
<dbReference type="Proteomes" id="UP000008363">
    <property type="component" value="Unassembled WGS sequence"/>
</dbReference>
<feature type="domain" description="Glycosyltransferase 2-like" evidence="1">
    <location>
        <begin position="14"/>
        <end position="133"/>
    </location>
</feature>
<dbReference type="InterPro" id="IPR001173">
    <property type="entry name" value="Glyco_trans_2-like"/>
</dbReference>
<proteinExistence type="predicted"/>